<dbReference type="InterPro" id="IPR036264">
    <property type="entry name" value="Bact_exopeptidase_dim_dom"/>
</dbReference>
<gene>
    <name evidence="3" type="ORF">HJA_10465</name>
</gene>
<dbReference type="AlphaFoldDB" id="A0A059FBT5"/>
<accession>A0A059FBT5</accession>
<reference evidence="3 4" key="1">
    <citation type="journal article" date="2014" name="Antonie Van Leeuwenhoek">
        <title>Hyphomonas beringensis sp. nov. and Hyphomonas chukchiensis sp. nov., isolated from surface seawater of the Bering Sea and Chukchi Sea.</title>
        <authorList>
            <person name="Li C."/>
            <person name="Lai Q."/>
            <person name="Li G."/>
            <person name="Dong C."/>
            <person name="Wang J."/>
            <person name="Liao Y."/>
            <person name="Shao Z."/>
        </authorList>
    </citation>
    <scope>NUCLEOTIDE SEQUENCE [LARGE SCALE GENOMIC DNA]</scope>
    <source>
        <strain evidence="3 4">VP2</strain>
    </source>
</reference>
<dbReference type="PROSITE" id="PS51257">
    <property type="entry name" value="PROKAR_LIPOPROTEIN"/>
    <property type="match status" value="1"/>
</dbReference>
<evidence type="ECO:0000313" key="3">
    <source>
        <dbReference type="EMBL" id="KCZ87998.1"/>
    </source>
</evidence>
<dbReference type="GO" id="GO:0050118">
    <property type="term" value="F:N-acetyldiaminopimelate deacetylase activity"/>
    <property type="evidence" value="ECO:0007669"/>
    <property type="project" value="UniProtKB-ARBA"/>
</dbReference>
<dbReference type="GO" id="GO:0019877">
    <property type="term" value="P:diaminopimelate biosynthetic process"/>
    <property type="evidence" value="ECO:0007669"/>
    <property type="project" value="UniProtKB-ARBA"/>
</dbReference>
<dbReference type="InterPro" id="IPR017439">
    <property type="entry name" value="Amidohydrolase"/>
</dbReference>
<dbReference type="EMBL" id="ARYJ01000006">
    <property type="protein sequence ID" value="KCZ87998.1"/>
    <property type="molecule type" value="Genomic_DNA"/>
</dbReference>
<comment type="caution">
    <text evidence="3">The sequence shown here is derived from an EMBL/GenBank/DDBJ whole genome shotgun (WGS) entry which is preliminary data.</text>
</comment>
<dbReference type="InterPro" id="IPR002933">
    <property type="entry name" value="Peptidase_M20"/>
</dbReference>
<sequence>MLRPALVSTLALGLAISGCSKSEAPAADTPAKVAAASTTTDSTASDTAAVQPAAMSVREVATPEQSILDLYLQLHQAPELSFKEAKTSSILASELESLGFEVTTGVGQDWVVDKATRDIGEVKPGVGGYGVVGVLRNGNGPTVLIRTDMDALPVPEQTGVPYASTVEAQTWTGVESKVMHACGHDVHMTSWLATARALVAQKSKWKGTLVMIAQPAEEIGLGAEAMLADGLFERFPTPDYNLALHVSADAPSGTVVYSSGYAMANVDSVDIHVKGVGGHGAYPQATRDPILIGAHIVTALQSLVARNVDPLDSAVVTVGSFKAGAKHNIIPDEATLLLTVRSYDDDTRQMLLDGIQRIAKAQAAAFDAPEPEITIESDYTPSTYNDPQTTGRAMKAVSKKLGAEYVTQVKPVMGGEDFSQYGRTDENIPSVLFWVGAVEPSKYAKAKADGMPLPSLHSSLFAPDYARTIQTGSDAMTAAALELFKD</sequence>
<dbReference type="SUPFAM" id="SSF55031">
    <property type="entry name" value="Bacterial exopeptidase dimerisation domain"/>
    <property type="match status" value="1"/>
</dbReference>
<evidence type="ECO:0000259" key="2">
    <source>
        <dbReference type="Pfam" id="PF07687"/>
    </source>
</evidence>
<proteinExistence type="predicted"/>
<dbReference type="eggNOG" id="COG1473">
    <property type="taxonomic scope" value="Bacteria"/>
</dbReference>
<keyword evidence="1 3" id="KW-0378">Hydrolase</keyword>
<name>A0A059FBT5_9PROT</name>
<dbReference type="PANTHER" id="PTHR11014">
    <property type="entry name" value="PEPTIDASE M20 FAMILY MEMBER"/>
    <property type="match status" value="1"/>
</dbReference>
<evidence type="ECO:0000313" key="4">
    <source>
        <dbReference type="Proteomes" id="UP000024816"/>
    </source>
</evidence>
<dbReference type="InterPro" id="IPR011650">
    <property type="entry name" value="Peptidase_M20_dimer"/>
</dbReference>
<dbReference type="PATRIC" id="fig|1280952.3.peg.2091"/>
<dbReference type="FunFam" id="3.30.70.360:FF:000001">
    <property type="entry name" value="N-acetyldiaminopimelate deacetylase"/>
    <property type="match status" value="1"/>
</dbReference>
<dbReference type="Gene3D" id="3.40.630.10">
    <property type="entry name" value="Zn peptidases"/>
    <property type="match status" value="1"/>
</dbReference>
<dbReference type="Gene3D" id="3.30.70.360">
    <property type="match status" value="1"/>
</dbReference>
<dbReference type="PANTHER" id="PTHR11014:SF63">
    <property type="entry name" value="METALLOPEPTIDASE, PUTATIVE (AFU_ORTHOLOGUE AFUA_6G09600)-RELATED"/>
    <property type="match status" value="1"/>
</dbReference>
<dbReference type="SUPFAM" id="SSF53187">
    <property type="entry name" value="Zn-dependent exopeptidases"/>
    <property type="match status" value="1"/>
</dbReference>
<organism evidence="3 4">
    <name type="scientific">Hyphomonas jannaschiana VP2</name>
    <dbReference type="NCBI Taxonomy" id="1280952"/>
    <lineage>
        <taxon>Bacteria</taxon>
        <taxon>Pseudomonadati</taxon>
        <taxon>Pseudomonadota</taxon>
        <taxon>Alphaproteobacteria</taxon>
        <taxon>Hyphomonadales</taxon>
        <taxon>Hyphomonadaceae</taxon>
        <taxon>Hyphomonas</taxon>
    </lineage>
</organism>
<dbReference type="Pfam" id="PF07687">
    <property type="entry name" value="M20_dimer"/>
    <property type="match status" value="1"/>
</dbReference>
<dbReference type="Proteomes" id="UP000024816">
    <property type="component" value="Unassembled WGS sequence"/>
</dbReference>
<protein>
    <submittedName>
        <fullName evidence="3">Amidohydrolase</fullName>
    </submittedName>
</protein>
<dbReference type="NCBIfam" id="TIGR01891">
    <property type="entry name" value="amidohydrolases"/>
    <property type="match status" value="1"/>
</dbReference>
<feature type="domain" description="Peptidase M20 dimerisation" evidence="2">
    <location>
        <begin position="265"/>
        <end position="364"/>
    </location>
</feature>
<dbReference type="Pfam" id="PF01546">
    <property type="entry name" value="Peptidase_M20"/>
    <property type="match status" value="1"/>
</dbReference>
<evidence type="ECO:0000256" key="1">
    <source>
        <dbReference type="ARBA" id="ARBA00022801"/>
    </source>
</evidence>
<dbReference type="STRING" id="1280952.HJA_10465"/>
<keyword evidence="4" id="KW-1185">Reference proteome</keyword>